<comment type="caution">
    <text evidence="3">The sequence shown here is derived from an EMBL/GenBank/DDBJ whole genome shotgun (WGS) entry which is preliminary data.</text>
</comment>
<evidence type="ECO:0000313" key="4">
    <source>
        <dbReference type="Proteomes" id="UP001152130"/>
    </source>
</evidence>
<name>A0A9W8PT09_9HYPO</name>
<feature type="compositionally biased region" description="Acidic residues" evidence="2">
    <location>
        <begin position="21"/>
        <end position="31"/>
    </location>
</feature>
<dbReference type="AlphaFoldDB" id="A0A9W8PT09"/>
<feature type="compositionally biased region" description="Polar residues" evidence="2">
    <location>
        <begin position="1"/>
        <end position="11"/>
    </location>
</feature>
<feature type="region of interest" description="Disordered" evidence="2">
    <location>
        <begin position="1"/>
        <end position="48"/>
    </location>
</feature>
<gene>
    <name evidence="3" type="ORF">NW766_005781</name>
</gene>
<organism evidence="3 4">
    <name type="scientific">Fusarium irregulare</name>
    <dbReference type="NCBI Taxonomy" id="2494466"/>
    <lineage>
        <taxon>Eukaryota</taxon>
        <taxon>Fungi</taxon>
        <taxon>Dikarya</taxon>
        <taxon>Ascomycota</taxon>
        <taxon>Pezizomycotina</taxon>
        <taxon>Sordariomycetes</taxon>
        <taxon>Hypocreomycetidae</taxon>
        <taxon>Hypocreales</taxon>
        <taxon>Nectriaceae</taxon>
        <taxon>Fusarium</taxon>
        <taxon>Fusarium incarnatum-equiseti species complex</taxon>
    </lineage>
</organism>
<keyword evidence="4" id="KW-1185">Reference proteome</keyword>
<dbReference type="Proteomes" id="UP001152130">
    <property type="component" value="Unassembled WGS sequence"/>
</dbReference>
<feature type="coiled-coil region" evidence="1">
    <location>
        <begin position="427"/>
        <end position="503"/>
    </location>
</feature>
<protein>
    <submittedName>
        <fullName evidence="3">Uncharacterized protein</fullName>
    </submittedName>
</protein>
<accession>A0A9W8PT09</accession>
<dbReference type="EMBL" id="JAPDHF010000007">
    <property type="protein sequence ID" value="KAJ4015438.1"/>
    <property type="molecule type" value="Genomic_DNA"/>
</dbReference>
<keyword evidence="1" id="KW-0175">Coiled coil</keyword>
<reference evidence="3" key="1">
    <citation type="submission" date="2022-10" db="EMBL/GenBank/DDBJ databases">
        <title>Fusarium specimens isolated from Avocado Roots.</title>
        <authorList>
            <person name="Stajich J."/>
            <person name="Roper C."/>
            <person name="Heimlech-Rivalta G."/>
        </authorList>
    </citation>
    <scope>NUCLEOTIDE SEQUENCE</scope>
    <source>
        <strain evidence="3">CF00143</strain>
    </source>
</reference>
<proteinExistence type="predicted"/>
<sequence length="516" mass="58411">MSSLKRSSLSEPASRKKPRFDDDDDEEEEEEPARPTEVEGLPPTETTAHEDDRALAEDARALAEALLQACPPITYEDIQTIPDFNGKIIVQGDDKAEARRLFDESDEIKTLDKLDPGKHSLSFFKTFYKTFVRVFRSSPFILLSPLNNLRYRHRLSANTCRAAFGTTFSNHMAPLLVHPVWRQNHKLLRAALQFTILCRMQSRCPWPLNNDTLGYQALAKLRQTCQALDHTPIGIADMLRQAIDETPVAEEFPSFLVSIADHVKRGEEKDIEVGGQIVLPVELKDLTSIRAAIDSFQWRNASWRAGTRRIWDAFITERGGPQSEYPKDEELKDSIQASMRFLCQKIVIARSDTAEAGTIPGRLDPMADHEIEVEPTVIEDNEPESEEIDMYDHNIAERFDDRFDTLLKLVKNVDSNVSSLRTNNYGFEGLRAENERLQEEQLEASALEDSLRAEIAELKQSLAEAKAKSTTLEIDKTRQGDEIETLKSRTRTLESAVQELQASVKELQGISGVLRT</sequence>
<evidence type="ECO:0000256" key="2">
    <source>
        <dbReference type="SAM" id="MobiDB-lite"/>
    </source>
</evidence>
<evidence type="ECO:0000256" key="1">
    <source>
        <dbReference type="SAM" id="Coils"/>
    </source>
</evidence>
<evidence type="ECO:0000313" key="3">
    <source>
        <dbReference type="EMBL" id="KAJ4015438.1"/>
    </source>
</evidence>